<feature type="compositionally biased region" description="Polar residues" evidence="7">
    <location>
        <begin position="14"/>
        <end position="23"/>
    </location>
</feature>
<keyword evidence="3" id="KW-0732">Signal</keyword>
<dbReference type="InterPro" id="IPR050966">
    <property type="entry name" value="Glutamyl_endopeptidase"/>
</dbReference>
<dbReference type="InterPro" id="IPR008256">
    <property type="entry name" value="Peptidase_S1B"/>
</dbReference>
<dbReference type="InterPro" id="IPR043504">
    <property type="entry name" value="Peptidase_S1_PA_chymotrypsin"/>
</dbReference>
<dbReference type="PROSITE" id="PS00134">
    <property type="entry name" value="TRYPSIN_HIS"/>
    <property type="match status" value="1"/>
</dbReference>
<dbReference type="PANTHER" id="PTHR15462">
    <property type="entry name" value="SERINE PROTEASE"/>
    <property type="match status" value="1"/>
</dbReference>
<dbReference type="Gene3D" id="2.40.10.10">
    <property type="entry name" value="Trypsin-like serine proteases"/>
    <property type="match status" value="2"/>
</dbReference>
<keyword evidence="10" id="KW-1185">Reference proteome</keyword>
<gene>
    <name evidence="9" type="ORF">BC793_10672</name>
</gene>
<dbReference type="InterPro" id="IPR018114">
    <property type="entry name" value="TRYPSIN_HIS"/>
</dbReference>
<dbReference type="GO" id="GO:0004252">
    <property type="term" value="F:serine-type endopeptidase activity"/>
    <property type="evidence" value="ECO:0007669"/>
    <property type="project" value="InterPro"/>
</dbReference>
<sequence length="314" mass="33386">MFGFGQETAEKMNQLKSVTNPRSPSEALETAPVRPAVTPGSAGTASGEISRSVRFLTGKGRSGPLLPPFESVIGRDERVRIVDTDLAPWRMICSLQMRGPSGSGAIGTGWLVGPRTVLTAGHCVFSTSFFGGWAATIDVIPGRNGAGPPAESEPFGRVTGTRFSSVDRWQSDEDPDFDIGCIHLDEPIGETVGWFPLGVRTAEQLEGFQVNVSGYPGDRGNGTAQFHGRNRIAQVTDRRVFYEVDTFGGQSGAPVWIYEDDDTTRPLAVAVHAYGTGGTPASLGITANSAPRITPEVLTLITAWVAQDGGWPGH</sequence>
<name>A0A316FIV0_9ACTN</name>
<keyword evidence="5 6" id="KW-0720">Serine protease</keyword>
<dbReference type="SUPFAM" id="SSF50494">
    <property type="entry name" value="Trypsin-like serine proteases"/>
    <property type="match status" value="1"/>
</dbReference>
<evidence type="ECO:0000256" key="2">
    <source>
        <dbReference type="ARBA" id="ARBA00022670"/>
    </source>
</evidence>
<evidence type="ECO:0000256" key="5">
    <source>
        <dbReference type="ARBA" id="ARBA00022825"/>
    </source>
</evidence>
<dbReference type="InterPro" id="IPR001254">
    <property type="entry name" value="Trypsin_dom"/>
</dbReference>
<comment type="similarity">
    <text evidence="1 6">Belongs to the peptidase S1B family.</text>
</comment>
<feature type="region of interest" description="Disordered" evidence="7">
    <location>
        <begin position="13"/>
        <end position="49"/>
    </location>
</feature>
<dbReference type="GO" id="GO:0006508">
    <property type="term" value="P:proteolysis"/>
    <property type="evidence" value="ECO:0007669"/>
    <property type="project" value="UniProtKB-KW"/>
</dbReference>
<evidence type="ECO:0000256" key="6">
    <source>
        <dbReference type="RuleBase" id="RU004296"/>
    </source>
</evidence>
<evidence type="ECO:0000313" key="10">
    <source>
        <dbReference type="Proteomes" id="UP000245697"/>
    </source>
</evidence>
<comment type="caution">
    <text evidence="9">The sequence shown here is derived from an EMBL/GenBank/DDBJ whole genome shotgun (WGS) entry which is preliminary data.</text>
</comment>
<keyword evidence="4 6" id="KW-0378">Hydrolase</keyword>
<evidence type="ECO:0000259" key="8">
    <source>
        <dbReference type="Pfam" id="PF00089"/>
    </source>
</evidence>
<dbReference type="Pfam" id="PF00089">
    <property type="entry name" value="Trypsin"/>
    <property type="match status" value="1"/>
</dbReference>
<feature type="domain" description="Peptidase S1" evidence="8">
    <location>
        <begin position="89"/>
        <end position="253"/>
    </location>
</feature>
<dbReference type="PROSITE" id="PS00672">
    <property type="entry name" value="V8_HIS"/>
    <property type="match status" value="1"/>
</dbReference>
<evidence type="ECO:0000313" key="9">
    <source>
        <dbReference type="EMBL" id="PWK48045.1"/>
    </source>
</evidence>
<evidence type="ECO:0000256" key="1">
    <source>
        <dbReference type="ARBA" id="ARBA00008764"/>
    </source>
</evidence>
<dbReference type="EC" id="3.4.21.-" evidence="6"/>
<keyword evidence="2 6" id="KW-0645">Protease</keyword>
<proteinExistence type="inferred from homology"/>
<dbReference type="EMBL" id="QGGR01000006">
    <property type="protein sequence ID" value="PWK48045.1"/>
    <property type="molecule type" value="Genomic_DNA"/>
</dbReference>
<evidence type="ECO:0000256" key="4">
    <source>
        <dbReference type="ARBA" id="ARBA00022801"/>
    </source>
</evidence>
<dbReference type="PANTHER" id="PTHR15462:SF8">
    <property type="entry name" value="SERINE PROTEASE"/>
    <property type="match status" value="1"/>
</dbReference>
<protein>
    <recommendedName>
        <fullName evidence="6">Serine protease</fullName>
        <ecNumber evidence="6">3.4.21.-</ecNumber>
    </recommendedName>
</protein>
<reference evidence="9 10" key="1">
    <citation type="submission" date="2018-05" db="EMBL/GenBank/DDBJ databases">
        <title>Genomic Encyclopedia of Archaeal and Bacterial Type Strains, Phase II (KMG-II): from individual species to whole genera.</title>
        <authorList>
            <person name="Goeker M."/>
        </authorList>
    </citation>
    <scope>NUCLEOTIDE SEQUENCE [LARGE SCALE GENOMIC DNA]</scope>
    <source>
        <strain evidence="9 10">DSM 45184</strain>
    </source>
</reference>
<organism evidence="9 10">
    <name type="scientific">Actinoplanes xinjiangensis</name>
    <dbReference type="NCBI Taxonomy" id="512350"/>
    <lineage>
        <taxon>Bacteria</taxon>
        <taxon>Bacillati</taxon>
        <taxon>Actinomycetota</taxon>
        <taxon>Actinomycetes</taxon>
        <taxon>Micromonosporales</taxon>
        <taxon>Micromonosporaceae</taxon>
        <taxon>Actinoplanes</taxon>
    </lineage>
</organism>
<dbReference type="Proteomes" id="UP000245697">
    <property type="component" value="Unassembled WGS sequence"/>
</dbReference>
<dbReference type="InterPro" id="IPR028301">
    <property type="entry name" value="V8_his_AS"/>
</dbReference>
<evidence type="ECO:0000256" key="3">
    <source>
        <dbReference type="ARBA" id="ARBA00022729"/>
    </source>
</evidence>
<dbReference type="InterPro" id="IPR009003">
    <property type="entry name" value="Peptidase_S1_PA"/>
</dbReference>
<accession>A0A316FIV0</accession>
<dbReference type="AlphaFoldDB" id="A0A316FIV0"/>
<dbReference type="PRINTS" id="PR00839">
    <property type="entry name" value="V8PROTEASE"/>
</dbReference>
<evidence type="ECO:0000256" key="7">
    <source>
        <dbReference type="SAM" id="MobiDB-lite"/>
    </source>
</evidence>